<name>A0ABD3W263_SINWO</name>
<proteinExistence type="predicted"/>
<dbReference type="PANTHER" id="PTHR45713:SF6">
    <property type="entry name" value="F5_8 TYPE C DOMAIN-CONTAINING PROTEIN"/>
    <property type="match status" value="1"/>
</dbReference>
<evidence type="ECO:0008006" key="3">
    <source>
        <dbReference type="Google" id="ProtNLM"/>
    </source>
</evidence>
<evidence type="ECO:0000313" key="1">
    <source>
        <dbReference type="EMBL" id="KAL3867965.1"/>
    </source>
</evidence>
<dbReference type="InterPro" id="IPR008979">
    <property type="entry name" value="Galactose-bd-like_sf"/>
</dbReference>
<feature type="non-terminal residue" evidence="1">
    <location>
        <position position="65"/>
    </location>
</feature>
<dbReference type="Proteomes" id="UP001634394">
    <property type="component" value="Unassembled WGS sequence"/>
</dbReference>
<dbReference type="AlphaFoldDB" id="A0ABD3W263"/>
<sequence length="65" mass="7136">NVAYSKAANQSTTLGVLNASLGVDGNVSTDDGACSHTGEGPTYSWWTVDLKGFYFIKFIRIYQWL</sequence>
<organism evidence="1 2">
    <name type="scientific">Sinanodonta woodiana</name>
    <name type="common">Chinese pond mussel</name>
    <name type="synonym">Anodonta woodiana</name>
    <dbReference type="NCBI Taxonomy" id="1069815"/>
    <lineage>
        <taxon>Eukaryota</taxon>
        <taxon>Metazoa</taxon>
        <taxon>Spiralia</taxon>
        <taxon>Lophotrochozoa</taxon>
        <taxon>Mollusca</taxon>
        <taxon>Bivalvia</taxon>
        <taxon>Autobranchia</taxon>
        <taxon>Heteroconchia</taxon>
        <taxon>Palaeoheterodonta</taxon>
        <taxon>Unionida</taxon>
        <taxon>Unionoidea</taxon>
        <taxon>Unionidae</taxon>
        <taxon>Unioninae</taxon>
        <taxon>Sinanodonta</taxon>
    </lineage>
</organism>
<comment type="caution">
    <text evidence="1">The sequence shown here is derived from an EMBL/GenBank/DDBJ whole genome shotgun (WGS) entry which is preliminary data.</text>
</comment>
<evidence type="ECO:0000313" key="2">
    <source>
        <dbReference type="Proteomes" id="UP001634394"/>
    </source>
</evidence>
<dbReference type="SUPFAM" id="SSF49785">
    <property type="entry name" value="Galactose-binding domain-like"/>
    <property type="match status" value="1"/>
</dbReference>
<gene>
    <name evidence="1" type="ORF">ACJMK2_040807</name>
</gene>
<dbReference type="PANTHER" id="PTHR45713">
    <property type="entry name" value="FTP DOMAIN-CONTAINING PROTEIN"/>
    <property type="match status" value="1"/>
</dbReference>
<protein>
    <recommendedName>
        <fullName evidence="3">Fucolectin tachylectin-4 pentraxin-1 domain-containing protein</fullName>
    </recommendedName>
</protein>
<reference evidence="1 2" key="1">
    <citation type="submission" date="2024-11" db="EMBL/GenBank/DDBJ databases">
        <title>Chromosome-level genome assembly of the freshwater bivalve Anodonta woodiana.</title>
        <authorList>
            <person name="Chen X."/>
        </authorList>
    </citation>
    <scope>NUCLEOTIDE SEQUENCE [LARGE SCALE GENOMIC DNA]</scope>
    <source>
        <strain evidence="1">MN2024</strain>
        <tissue evidence="1">Gills</tissue>
    </source>
</reference>
<accession>A0ABD3W263</accession>
<dbReference type="InterPro" id="IPR051941">
    <property type="entry name" value="BG_Antigen-Binding_Lectin"/>
</dbReference>
<dbReference type="Gene3D" id="2.60.120.260">
    <property type="entry name" value="Galactose-binding domain-like"/>
    <property type="match status" value="1"/>
</dbReference>
<feature type="non-terminal residue" evidence="1">
    <location>
        <position position="1"/>
    </location>
</feature>
<dbReference type="EMBL" id="JBJQND010000008">
    <property type="protein sequence ID" value="KAL3867965.1"/>
    <property type="molecule type" value="Genomic_DNA"/>
</dbReference>
<keyword evidence="2" id="KW-1185">Reference proteome</keyword>